<evidence type="ECO:0000259" key="1">
    <source>
        <dbReference type="Pfam" id="PF08387"/>
    </source>
</evidence>
<dbReference type="PANTHER" id="PTHR32212">
    <property type="entry name" value="CYCLIN-LIKE F-BOX"/>
    <property type="match status" value="1"/>
</dbReference>
<keyword evidence="3" id="KW-1185">Reference proteome</keyword>
<accession>A0ABQ8CAT8</accession>
<dbReference type="InterPro" id="IPR006566">
    <property type="entry name" value="FBD"/>
</dbReference>
<comment type="caution">
    <text evidence="2">The sequence shown here is derived from an EMBL/GenBank/DDBJ whole genome shotgun (WGS) entry which is preliminary data.</text>
</comment>
<proteinExistence type="predicted"/>
<protein>
    <recommendedName>
        <fullName evidence="1">FBD domain-containing protein</fullName>
    </recommendedName>
</protein>
<name>A0ABQ8CAT8_BRANA</name>
<dbReference type="EMBL" id="JAGKQM010000008">
    <property type="protein sequence ID" value="KAH0914199.1"/>
    <property type="molecule type" value="Genomic_DNA"/>
</dbReference>
<dbReference type="PANTHER" id="PTHR32212:SF373">
    <property type="entry name" value="F-BOX_LRR-REPEAT PROTEIN 25-LIKE"/>
    <property type="match status" value="1"/>
</dbReference>
<reference evidence="2 3" key="1">
    <citation type="submission" date="2021-05" db="EMBL/GenBank/DDBJ databases">
        <title>Genome Assembly of Synthetic Allotetraploid Brassica napus Reveals Homoeologous Exchanges between Subgenomes.</title>
        <authorList>
            <person name="Davis J.T."/>
        </authorList>
    </citation>
    <scope>NUCLEOTIDE SEQUENCE [LARGE SCALE GENOMIC DNA]</scope>
    <source>
        <strain evidence="3">cv. Da-Ae</strain>
        <tissue evidence="2">Seedling</tissue>
    </source>
</reference>
<gene>
    <name evidence="2" type="ORF">HID58_028645</name>
</gene>
<sequence length="201" mass="22460">MPPKVILECKDCKDMISALPDDLLVQILLFLPTEDAAPIIESLGIQLGKQCPVDTDVGNCPVLKKLSVLRDEFDDNVTTFIVKVPSLENLIYEFLSIDSPIIKHIVIDYSFGDKPPTLFFYSDGIILKLIISSLLASQKGCSRNLPISWNQPSSVPVCLLSHLEIFQFKGYRKRREEKLFVAYILANSKCLKTAGISLRSS</sequence>
<evidence type="ECO:0000313" key="2">
    <source>
        <dbReference type="EMBL" id="KAH0914199.1"/>
    </source>
</evidence>
<dbReference type="Proteomes" id="UP000824890">
    <property type="component" value="Unassembled WGS sequence"/>
</dbReference>
<organism evidence="2 3">
    <name type="scientific">Brassica napus</name>
    <name type="common">Rape</name>
    <dbReference type="NCBI Taxonomy" id="3708"/>
    <lineage>
        <taxon>Eukaryota</taxon>
        <taxon>Viridiplantae</taxon>
        <taxon>Streptophyta</taxon>
        <taxon>Embryophyta</taxon>
        <taxon>Tracheophyta</taxon>
        <taxon>Spermatophyta</taxon>
        <taxon>Magnoliopsida</taxon>
        <taxon>eudicotyledons</taxon>
        <taxon>Gunneridae</taxon>
        <taxon>Pentapetalae</taxon>
        <taxon>rosids</taxon>
        <taxon>malvids</taxon>
        <taxon>Brassicales</taxon>
        <taxon>Brassicaceae</taxon>
        <taxon>Brassiceae</taxon>
        <taxon>Brassica</taxon>
    </lineage>
</organism>
<evidence type="ECO:0000313" key="3">
    <source>
        <dbReference type="Proteomes" id="UP000824890"/>
    </source>
</evidence>
<feature type="domain" description="FBD" evidence="1">
    <location>
        <begin position="151"/>
        <end position="196"/>
    </location>
</feature>
<dbReference type="Pfam" id="PF08387">
    <property type="entry name" value="FBD"/>
    <property type="match status" value="1"/>
</dbReference>